<proteinExistence type="predicted"/>
<evidence type="ECO:0000313" key="2">
    <source>
        <dbReference type="EMBL" id="MFD1364993.1"/>
    </source>
</evidence>
<accession>A0ABW4A496</accession>
<dbReference type="PANTHER" id="PTHR40943:SF1">
    <property type="entry name" value="CYTOPLASMIC PROTEIN"/>
    <property type="match status" value="1"/>
</dbReference>
<gene>
    <name evidence="2" type="ORF">ACFQ5G_06515</name>
</gene>
<dbReference type="RefSeq" id="WP_317795274.1">
    <property type="nucleotide sequence ID" value="NZ_AP028461.1"/>
</dbReference>
<comment type="caution">
    <text evidence="2">The sequence shown here is derived from an EMBL/GenBank/DDBJ whole genome shotgun (WGS) entry which is preliminary data.</text>
</comment>
<dbReference type="InterPro" id="IPR011051">
    <property type="entry name" value="RmlC_Cupin_sf"/>
</dbReference>
<dbReference type="Gene3D" id="2.60.120.10">
    <property type="entry name" value="Jelly Rolls"/>
    <property type="match status" value="1"/>
</dbReference>
<reference evidence="3" key="1">
    <citation type="journal article" date="2019" name="Int. J. Syst. Evol. Microbiol.">
        <title>The Global Catalogue of Microorganisms (GCM) 10K type strain sequencing project: providing services to taxonomists for standard genome sequencing and annotation.</title>
        <authorList>
            <consortium name="The Broad Institute Genomics Platform"/>
            <consortium name="The Broad Institute Genome Sequencing Center for Infectious Disease"/>
            <person name="Wu L."/>
            <person name="Ma J."/>
        </authorList>
    </citation>
    <scope>NUCLEOTIDE SEQUENCE [LARGE SCALE GENOMIC DNA]</scope>
    <source>
        <strain evidence="3">CCM 7526</strain>
    </source>
</reference>
<dbReference type="EMBL" id="JBHTMK010000007">
    <property type="protein sequence ID" value="MFD1364993.1"/>
    <property type="molecule type" value="Genomic_DNA"/>
</dbReference>
<dbReference type="Pfam" id="PF05899">
    <property type="entry name" value="Cupin_3"/>
    <property type="match status" value="1"/>
</dbReference>
<keyword evidence="3" id="KW-1185">Reference proteome</keyword>
<organism evidence="2 3">
    <name type="scientific">Actinoplanes sichuanensis</name>
    <dbReference type="NCBI Taxonomy" id="512349"/>
    <lineage>
        <taxon>Bacteria</taxon>
        <taxon>Bacillati</taxon>
        <taxon>Actinomycetota</taxon>
        <taxon>Actinomycetes</taxon>
        <taxon>Micromonosporales</taxon>
        <taxon>Micromonosporaceae</taxon>
        <taxon>Actinoplanes</taxon>
    </lineage>
</organism>
<sequence>MSIGSIAENRILTEDVLGLELGPSELAPENVVAGRPGVSSRVLSEALGAEVGVWQLTAGTVTDTEVDEVFIVLAGDATVAFADGSEIDLKPGVAVRLRAGDRTVWTVRETLRKIYVV</sequence>
<evidence type="ECO:0000313" key="3">
    <source>
        <dbReference type="Proteomes" id="UP001597183"/>
    </source>
</evidence>
<dbReference type="InterPro" id="IPR014710">
    <property type="entry name" value="RmlC-like_jellyroll"/>
</dbReference>
<name>A0ABW4A496_9ACTN</name>
<protein>
    <submittedName>
        <fullName evidence="2">Cupin domain-containing protein</fullName>
    </submittedName>
</protein>
<dbReference type="InterPro" id="IPR008579">
    <property type="entry name" value="UGlyAH_Cupin_dom"/>
</dbReference>
<feature type="domain" description="(S)-ureidoglycine aminohydrolase cupin" evidence="1">
    <location>
        <begin position="49"/>
        <end position="115"/>
    </location>
</feature>
<dbReference type="PANTHER" id="PTHR40943">
    <property type="entry name" value="CYTOPLASMIC PROTEIN-RELATED"/>
    <property type="match status" value="1"/>
</dbReference>
<evidence type="ECO:0000259" key="1">
    <source>
        <dbReference type="Pfam" id="PF05899"/>
    </source>
</evidence>
<dbReference type="Proteomes" id="UP001597183">
    <property type="component" value="Unassembled WGS sequence"/>
</dbReference>
<dbReference type="SUPFAM" id="SSF51182">
    <property type="entry name" value="RmlC-like cupins"/>
    <property type="match status" value="1"/>
</dbReference>